<evidence type="ECO:0000313" key="4">
    <source>
        <dbReference type="Proteomes" id="UP000283805"/>
    </source>
</evidence>
<protein>
    <submittedName>
        <fullName evidence="3">DMSO reductase family type II enzyme chaperone</fullName>
    </submittedName>
</protein>
<dbReference type="RefSeq" id="WP_120242775.1">
    <property type="nucleotide sequence ID" value="NZ_RAPO01000001.1"/>
</dbReference>
<proteinExistence type="predicted"/>
<dbReference type="EMBL" id="RAPO01000001">
    <property type="protein sequence ID" value="RKD97209.1"/>
    <property type="molecule type" value="Genomic_DNA"/>
</dbReference>
<evidence type="ECO:0000256" key="2">
    <source>
        <dbReference type="SAM" id="MobiDB-lite"/>
    </source>
</evidence>
<dbReference type="AlphaFoldDB" id="A0A3R7GK64"/>
<dbReference type="InterPro" id="IPR036411">
    <property type="entry name" value="TorD-like_sf"/>
</dbReference>
<keyword evidence="4" id="KW-1185">Reference proteome</keyword>
<name>A0A3R7GK64_9EURY</name>
<feature type="region of interest" description="Disordered" evidence="2">
    <location>
        <begin position="216"/>
        <end position="281"/>
    </location>
</feature>
<keyword evidence="1" id="KW-0143">Chaperone</keyword>
<dbReference type="PANTHER" id="PTHR34227">
    <property type="entry name" value="CHAPERONE PROTEIN YCDY"/>
    <property type="match status" value="1"/>
</dbReference>
<dbReference type="Gene3D" id="1.10.3480.10">
    <property type="entry name" value="TorD-like"/>
    <property type="match status" value="1"/>
</dbReference>
<evidence type="ECO:0000313" key="3">
    <source>
        <dbReference type="EMBL" id="RKD97209.1"/>
    </source>
</evidence>
<dbReference type="InterPro" id="IPR020945">
    <property type="entry name" value="DMSO/NO3_reduct_chaperone"/>
</dbReference>
<dbReference type="Proteomes" id="UP000283805">
    <property type="component" value="Unassembled WGS sequence"/>
</dbReference>
<organism evidence="3 4">
    <name type="scientific">Halopiger aswanensis</name>
    <dbReference type="NCBI Taxonomy" id="148449"/>
    <lineage>
        <taxon>Archaea</taxon>
        <taxon>Methanobacteriati</taxon>
        <taxon>Methanobacteriota</taxon>
        <taxon>Stenosarchaea group</taxon>
        <taxon>Halobacteria</taxon>
        <taxon>Halobacteriales</taxon>
        <taxon>Natrialbaceae</taxon>
        <taxon>Halopiger</taxon>
    </lineage>
</organism>
<dbReference type="SUPFAM" id="SSF89155">
    <property type="entry name" value="TorD-like"/>
    <property type="match status" value="1"/>
</dbReference>
<sequence>MTQPDHHVHRARLYKLASLAFDRPTDDLREAMESDEFDDQLVESAAALGDDDLRETAETVAAESPTDPDAIDDCYSTYAALFGFEQGGEIQQYEVEYGPGTLVTNTDTLADIAGFYGAFDLDLEAGNRERVDHLCVELEFVSHLALQTAYLAETGDEKGVEIVANAQADFLEDHLGRWLPRFRETVHEDADDPFYRALADLVVALVEADAERFGVEPDVFPETPPSPLEDFTQQDGDFRCGTCGGGPSQSPAQGQGQPRGPSAGPTPGSDQMPMGDRDGPM</sequence>
<dbReference type="OrthoDB" id="320758at2157"/>
<accession>A0A3R7GK64</accession>
<evidence type="ECO:0000256" key="1">
    <source>
        <dbReference type="ARBA" id="ARBA00023186"/>
    </source>
</evidence>
<dbReference type="InterPro" id="IPR050289">
    <property type="entry name" value="TorD/DmsD_chaperones"/>
</dbReference>
<gene>
    <name evidence="3" type="ORF">ATJ93_0192</name>
</gene>
<feature type="compositionally biased region" description="Low complexity" evidence="2">
    <location>
        <begin position="248"/>
        <end position="265"/>
    </location>
</feature>
<dbReference type="Pfam" id="PF02613">
    <property type="entry name" value="Nitrate_red_del"/>
    <property type="match status" value="1"/>
</dbReference>
<comment type="caution">
    <text evidence="3">The sequence shown here is derived from an EMBL/GenBank/DDBJ whole genome shotgun (WGS) entry which is preliminary data.</text>
</comment>
<dbReference type="PANTHER" id="PTHR34227:SF1">
    <property type="entry name" value="DIMETHYL SULFOXIDE REDUCTASE CHAPERONE-RELATED"/>
    <property type="match status" value="1"/>
</dbReference>
<reference evidence="3 4" key="1">
    <citation type="submission" date="2018-09" db="EMBL/GenBank/DDBJ databases">
        <title>Genomic Encyclopedia of Archaeal and Bacterial Type Strains, Phase II (KMG-II): from individual species to whole genera.</title>
        <authorList>
            <person name="Goeker M."/>
        </authorList>
    </citation>
    <scope>NUCLEOTIDE SEQUENCE [LARGE SCALE GENOMIC DNA]</scope>
    <source>
        <strain evidence="3 4">DSM 13151</strain>
    </source>
</reference>